<name>A0ABU5VXV7_9BACT</name>
<dbReference type="RefSeq" id="WP_323578076.1">
    <property type="nucleotide sequence ID" value="NZ_JAYGJQ010000002.1"/>
</dbReference>
<dbReference type="Proteomes" id="UP001302274">
    <property type="component" value="Unassembled WGS sequence"/>
</dbReference>
<gene>
    <name evidence="2" type="ORF">SHI21_16800</name>
</gene>
<dbReference type="InterPro" id="IPR011990">
    <property type="entry name" value="TPR-like_helical_dom_sf"/>
</dbReference>
<dbReference type="SUPFAM" id="SSF48452">
    <property type="entry name" value="TPR-like"/>
    <property type="match status" value="1"/>
</dbReference>
<evidence type="ECO:0000313" key="2">
    <source>
        <dbReference type="EMBL" id="MEA9357892.1"/>
    </source>
</evidence>
<feature type="signal peptide" evidence="1">
    <location>
        <begin position="1"/>
        <end position="23"/>
    </location>
</feature>
<organism evidence="2 3">
    <name type="scientific">Bacteriovorax antarcticus</name>
    <dbReference type="NCBI Taxonomy" id="3088717"/>
    <lineage>
        <taxon>Bacteria</taxon>
        <taxon>Pseudomonadati</taxon>
        <taxon>Bdellovibrionota</taxon>
        <taxon>Bacteriovoracia</taxon>
        <taxon>Bacteriovoracales</taxon>
        <taxon>Bacteriovoracaceae</taxon>
        <taxon>Bacteriovorax</taxon>
    </lineage>
</organism>
<reference evidence="2 3" key="1">
    <citation type="submission" date="2023-11" db="EMBL/GenBank/DDBJ databases">
        <title>A Novel Polar Bacteriovorax (B. antarcticus) Isolated from the Biocrust in Antarctica.</title>
        <authorList>
            <person name="Mun W."/>
            <person name="Choi S.Y."/>
            <person name="Mitchell R.J."/>
        </authorList>
    </citation>
    <scope>NUCLEOTIDE SEQUENCE [LARGE SCALE GENOMIC DNA]</scope>
    <source>
        <strain evidence="2 3">PP10</strain>
    </source>
</reference>
<evidence type="ECO:0000256" key="1">
    <source>
        <dbReference type="SAM" id="SignalP"/>
    </source>
</evidence>
<keyword evidence="1" id="KW-0732">Signal</keyword>
<dbReference type="EMBL" id="JAYGJQ010000002">
    <property type="protein sequence ID" value="MEA9357892.1"/>
    <property type="molecule type" value="Genomic_DNA"/>
</dbReference>
<feature type="chain" id="PRO_5045963742" description="Tetratricopeptide repeat-containing protein" evidence="1">
    <location>
        <begin position="24"/>
        <end position="527"/>
    </location>
</feature>
<protein>
    <recommendedName>
        <fullName evidence="4">Tetratricopeptide repeat-containing protein</fullName>
    </recommendedName>
</protein>
<dbReference type="Gene3D" id="1.25.40.10">
    <property type="entry name" value="Tetratricopeptide repeat domain"/>
    <property type="match status" value="1"/>
</dbReference>
<evidence type="ECO:0000313" key="3">
    <source>
        <dbReference type="Proteomes" id="UP001302274"/>
    </source>
</evidence>
<comment type="caution">
    <text evidence="2">The sequence shown here is derived from an EMBL/GenBank/DDBJ whole genome shotgun (WGS) entry which is preliminary data.</text>
</comment>
<accession>A0ABU5VXV7</accession>
<sequence>MILNRLSITASAALILMSSSAFANTQEEFYKSFKAGQYPKALEALNNMKDSTLGTKSYLLGLTYSKMQEYDKAAANFAVAIREKNTSSDLYYEYGQALYAANELKKAREAFKTSANNKFNGPASLYYVAHISQILEEHEVAKVYFIKAIKDKASDDKMKQIAQFQLGETLLSIAREKSAQPEDLQRRVEKFILPMMNSAYNLDKRSSLATDIDHRISEVMVEFNLDPNLLANGRRVNPKRYNAYVSQKIRHDDNISLVNEENNVQQTKKASFIFETEAYGNYDFIINKRYIISPEARLTYTQHSDRTEPEVYQNDSFVMNFALKNKYEHKIRELPASFLFDIDYSKTNKDWQAQKKKEFYAKATTFTFGESFSYFDFGDTTFKLKRKNYVGASEAISNHTTAFSADQTIFLPIQHLIVAMFEADFIDNFNNTATNTNTFLFRLDYIIPEIRPTYTLGLALATTMTDTLDQRTTRGTEVSLNPSIDLAKDLSDKSKISINYDFTKSSSDDPNYAYTKSVFTTEYRYSF</sequence>
<keyword evidence="3" id="KW-1185">Reference proteome</keyword>
<evidence type="ECO:0008006" key="4">
    <source>
        <dbReference type="Google" id="ProtNLM"/>
    </source>
</evidence>
<proteinExistence type="predicted"/>